<evidence type="ECO:0000313" key="2">
    <source>
        <dbReference type="EMBL" id="TDW23183.1"/>
    </source>
</evidence>
<dbReference type="InterPro" id="IPR011200">
    <property type="entry name" value="UCP012608"/>
</dbReference>
<evidence type="ECO:0000256" key="1">
    <source>
        <dbReference type="SAM" id="MobiDB-lite"/>
    </source>
</evidence>
<gene>
    <name evidence="2" type="ORF">EV650_2034</name>
</gene>
<dbReference type="RefSeq" id="WP_202874444.1">
    <property type="nucleotide sequence ID" value="NZ_SODF01000001.1"/>
</dbReference>
<evidence type="ECO:0000313" key="3">
    <source>
        <dbReference type="Proteomes" id="UP000295447"/>
    </source>
</evidence>
<feature type="compositionally biased region" description="Pro residues" evidence="1">
    <location>
        <begin position="112"/>
        <end position="139"/>
    </location>
</feature>
<organism evidence="2 3">
    <name type="scientific">Kribbella kalugense</name>
    <dbReference type="NCBI Taxonomy" id="2512221"/>
    <lineage>
        <taxon>Bacteria</taxon>
        <taxon>Bacillati</taxon>
        <taxon>Actinomycetota</taxon>
        <taxon>Actinomycetes</taxon>
        <taxon>Propionibacteriales</taxon>
        <taxon>Kribbellaceae</taxon>
        <taxon>Kribbella</taxon>
    </lineage>
</organism>
<dbReference type="AlphaFoldDB" id="A0A4R7ZYB1"/>
<comment type="caution">
    <text evidence="2">The sequence shown here is derived from an EMBL/GenBank/DDBJ whole genome shotgun (WGS) entry which is preliminary data.</text>
</comment>
<name>A0A4R7ZYB1_9ACTN</name>
<sequence>MSRPTTGPAHEAAKTARPGSDRSAASRTLAQKYRRFAEVEATKTSPLDERIALAISESDEALAAIETAPARKRHPALILAALHDLALTDHAPALATAYATASQPGHTAPTATPAPNPDEAPGPEPDAPPGLEPDAPPGLEPVAAAGLESVAAAGLRRPAGSGASESGVGLGADADLAAVAVDTLVRMTEAVVSIAVRRKVRANEVGHHAVLYPAISEVARRVGANTVGLIDVGCSAGLNLNVDRVGITYGNGQSLGDPSSAVQVSASIVGDRPVPALTVPEVVARIGIDLDPIDVTDADEARWLRACLPPDQPERIARLEAELTLAATNPPLLLQGDAIELLPDALARVPADALPVVTTTWALSDLPLESRLRFLQLLDEAATDRPVAWVSVEGVGVAPSIPTFGDRRASGHSIIGLAVFDHSSLHAEAVGRCWLRGQMLAWLADS</sequence>
<keyword evidence="3" id="KW-1185">Reference proteome</keyword>
<proteinExistence type="predicted"/>
<feature type="compositionally biased region" description="Low complexity" evidence="1">
    <location>
        <begin position="99"/>
        <end position="111"/>
    </location>
</feature>
<dbReference type="Pfam" id="PF10094">
    <property type="entry name" value="DUF2332"/>
    <property type="match status" value="2"/>
</dbReference>
<dbReference type="EMBL" id="SODF01000001">
    <property type="protein sequence ID" value="TDW23183.1"/>
    <property type="molecule type" value="Genomic_DNA"/>
</dbReference>
<feature type="region of interest" description="Disordered" evidence="1">
    <location>
        <begin position="99"/>
        <end position="141"/>
    </location>
</feature>
<accession>A0A4R7ZYB1</accession>
<reference evidence="2 3" key="1">
    <citation type="submission" date="2019-03" db="EMBL/GenBank/DDBJ databases">
        <title>Genomic Encyclopedia of Type Strains, Phase III (KMG-III): the genomes of soil and plant-associated and newly described type strains.</title>
        <authorList>
            <person name="Whitman W."/>
        </authorList>
    </citation>
    <scope>NUCLEOTIDE SEQUENCE [LARGE SCALE GENOMIC DNA]</scope>
    <source>
        <strain evidence="2 3">VKM Ac-2570</strain>
    </source>
</reference>
<protein>
    <recommendedName>
        <fullName evidence="4">DUF2332 family protein</fullName>
    </recommendedName>
</protein>
<dbReference type="Proteomes" id="UP000295447">
    <property type="component" value="Unassembled WGS sequence"/>
</dbReference>
<evidence type="ECO:0008006" key="4">
    <source>
        <dbReference type="Google" id="ProtNLM"/>
    </source>
</evidence>
<feature type="region of interest" description="Disordered" evidence="1">
    <location>
        <begin position="1"/>
        <end position="26"/>
    </location>
</feature>